<reference evidence="9 10" key="1">
    <citation type="journal article" date="2018" name="Nat. Ecol. Evol.">
        <title>Genomic signatures of mitonuclear coevolution across populations of Tigriopus californicus.</title>
        <authorList>
            <person name="Barreto F.S."/>
            <person name="Watson E.T."/>
            <person name="Lima T.G."/>
            <person name="Willett C.S."/>
            <person name="Edmands S."/>
            <person name="Li W."/>
            <person name="Burton R.S."/>
        </authorList>
    </citation>
    <scope>NUCLEOTIDE SEQUENCE [LARGE SCALE GENOMIC DNA]</scope>
    <source>
        <strain evidence="9 10">San Diego</strain>
    </source>
</reference>
<comment type="caution">
    <text evidence="9">The sequence shown here is derived from an EMBL/GenBank/DDBJ whole genome shotgun (WGS) entry which is preliminary data.</text>
</comment>
<dbReference type="OMA" id="PACLPHK"/>
<feature type="non-terminal residue" evidence="9">
    <location>
        <position position="1"/>
    </location>
</feature>
<dbReference type="GO" id="GO:0005615">
    <property type="term" value="C:extracellular space"/>
    <property type="evidence" value="ECO:0007669"/>
    <property type="project" value="TreeGrafter"/>
</dbReference>
<keyword evidence="10" id="KW-1185">Reference proteome</keyword>
<dbReference type="Pfam" id="PF00089">
    <property type="entry name" value="Trypsin"/>
    <property type="match status" value="1"/>
</dbReference>
<evidence type="ECO:0000259" key="8">
    <source>
        <dbReference type="PROSITE" id="PS50240"/>
    </source>
</evidence>
<evidence type="ECO:0000256" key="7">
    <source>
        <dbReference type="ARBA" id="ARBA00024195"/>
    </source>
</evidence>
<feature type="non-terminal residue" evidence="9">
    <location>
        <position position="166"/>
    </location>
</feature>
<dbReference type="InterPro" id="IPR043504">
    <property type="entry name" value="Peptidase_S1_PA_chymotrypsin"/>
</dbReference>
<evidence type="ECO:0000256" key="4">
    <source>
        <dbReference type="ARBA" id="ARBA00022801"/>
    </source>
</evidence>
<dbReference type="InterPro" id="IPR001254">
    <property type="entry name" value="Trypsin_dom"/>
</dbReference>
<comment type="subcellular location">
    <subcellularLocation>
        <location evidence="1">Secreted</location>
    </subcellularLocation>
</comment>
<dbReference type="PROSITE" id="PS00135">
    <property type="entry name" value="TRYPSIN_SER"/>
    <property type="match status" value="1"/>
</dbReference>
<dbReference type="Proteomes" id="UP000318571">
    <property type="component" value="Chromosome 3"/>
</dbReference>
<organism evidence="9 10">
    <name type="scientific">Tigriopus californicus</name>
    <name type="common">Marine copepod</name>
    <dbReference type="NCBI Taxonomy" id="6832"/>
    <lineage>
        <taxon>Eukaryota</taxon>
        <taxon>Metazoa</taxon>
        <taxon>Ecdysozoa</taxon>
        <taxon>Arthropoda</taxon>
        <taxon>Crustacea</taxon>
        <taxon>Multicrustacea</taxon>
        <taxon>Hexanauplia</taxon>
        <taxon>Copepoda</taxon>
        <taxon>Harpacticoida</taxon>
        <taxon>Harpacticidae</taxon>
        <taxon>Tigriopus</taxon>
    </lineage>
</organism>
<feature type="domain" description="Peptidase S1" evidence="8">
    <location>
        <begin position="1"/>
        <end position="157"/>
    </location>
</feature>
<dbReference type="PRINTS" id="PR00722">
    <property type="entry name" value="CHYMOTRYPSIN"/>
</dbReference>
<dbReference type="Gene3D" id="2.40.10.10">
    <property type="entry name" value="Trypsin-like serine proteases"/>
    <property type="match status" value="2"/>
</dbReference>
<dbReference type="InterPro" id="IPR050127">
    <property type="entry name" value="Serine_Proteases_S1"/>
</dbReference>
<dbReference type="PANTHER" id="PTHR24264:SF65">
    <property type="entry name" value="SRCR DOMAIN-CONTAINING PROTEIN"/>
    <property type="match status" value="1"/>
</dbReference>
<dbReference type="InterPro" id="IPR009003">
    <property type="entry name" value="Peptidase_S1_PA"/>
</dbReference>
<evidence type="ECO:0000313" key="10">
    <source>
        <dbReference type="Proteomes" id="UP000318571"/>
    </source>
</evidence>
<dbReference type="EMBL" id="VCGU01000007">
    <property type="protein sequence ID" value="TRY73082.1"/>
    <property type="molecule type" value="Genomic_DNA"/>
</dbReference>
<sequence>IIVHPNYSSRNVDNDFALIQLKDKIKFDDSTVVRPACLPNEDLTTRTGQDVVVTGWGTIRYEGRASEFLQEVTLKLVDFDQCETRLNTALTDNMFCAYEDGKDSCQGDSGGPLIYAETTFYDVIGVVSWGYGCASPNLPGVYANVHKARAWIDQYVGEPTCARPGL</sequence>
<evidence type="ECO:0000256" key="3">
    <source>
        <dbReference type="ARBA" id="ARBA00022670"/>
    </source>
</evidence>
<dbReference type="GO" id="GO:0006508">
    <property type="term" value="P:proteolysis"/>
    <property type="evidence" value="ECO:0007669"/>
    <property type="project" value="UniProtKB-KW"/>
</dbReference>
<dbReference type="SUPFAM" id="SSF50494">
    <property type="entry name" value="Trypsin-like serine proteases"/>
    <property type="match status" value="1"/>
</dbReference>
<dbReference type="CDD" id="cd00190">
    <property type="entry name" value="Tryp_SPc"/>
    <property type="match status" value="1"/>
</dbReference>
<name>A0A553P5Y9_TIGCA</name>
<dbReference type="PROSITE" id="PS50240">
    <property type="entry name" value="TRYPSIN_DOM"/>
    <property type="match status" value="1"/>
</dbReference>
<protein>
    <recommendedName>
        <fullName evidence="8">Peptidase S1 domain-containing protein</fullName>
    </recommendedName>
</protein>
<dbReference type="SMART" id="SM00020">
    <property type="entry name" value="Tryp_SPc"/>
    <property type="match status" value="1"/>
</dbReference>
<keyword evidence="5" id="KW-0720">Serine protease</keyword>
<dbReference type="FunFam" id="2.40.10.10:FF:000002">
    <property type="entry name" value="Transmembrane protease serine"/>
    <property type="match status" value="1"/>
</dbReference>
<accession>A0A553P5Y9</accession>
<dbReference type="AlphaFoldDB" id="A0A553P5Y9"/>
<dbReference type="InterPro" id="IPR033116">
    <property type="entry name" value="TRYPSIN_SER"/>
</dbReference>
<evidence type="ECO:0000256" key="5">
    <source>
        <dbReference type="ARBA" id="ARBA00022825"/>
    </source>
</evidence>
<dbReference type="GO" id="GO:0004252">
    <property type="term" value="F:serine-type endopeptidase activity"/>
    <property type="evidence" value="ECO:0007669"/>
    <property type="project" value="InterPro"/>
</dbReference>
<keyword evidence="6" id="KW-1015">Disulfide bond</keyword>
<dbReference type="PANTHER" id="PTHR24264">
    <property type="entry name" value="TRYPSIN-RELATED"/>
    <property type="match status" value="1"/>
</dbReference>
<gene>
    <name evidence="9" type="ORF">TCAL_13509</name>
</gene>
<evidence type="ECO:0000313" key="9">
    <source>
        <dbReference type="EMBL" id="TRY73082.1"/>
    </source>
</evidence>
<evidence type="ECO:0000256" key="6">
    <source>
        <dbReference type="ARBA" id="ARBA00023157"/>
    </source>
</evidence>
<evidence type="ECO:0000256" key="1">
    <source>
        <dbReference type="ARBA" id="ARBA00004613"/>
    </source>
</evidence>
<proteinExistence type="inferred from homology"/>
<keyword evidence="4" id="KW-0378">Hydrolase</keyword>
<dbReference type="STRING" id="6832.A0A553P5Y9"/>
<comment type="similarity">
    <text evidence="7">Belongs to the peptidase S1 family. CLIP subfamily.</text>
</comment>
<evidence type="ECO:0000256" key="2">
    <source>
        <dbReference type="ARBA" id="ARBA00022525"/>
    </source>
</evidence>
<keyword evidence="2" id="KW-0964">Secreted</keyword>
<dbReference type="InterPro" id="IPR001314">
    <property type="entry name" value="Peptidase_S1A"/>
</dbReference>
<keyword evidence="3" id="KW-0645">Protease</keyword>